<accession>A0ABN6EUZ2</accession>
<protein>
    <submittedName>
        <fullName evidence="4">Amino acid ABC transporter substrate-binding protein</fullName>
    </submittedName>
</protein>
<evidence type="ECO:0000313" key="4">
    <source>
        <dbReference type="EMBL" id="BCS89298.1"/>
    </source>
</evidence>
<evidence type="ECO:0000256" key="2">
    <source>
        <dbReference type="SAM" id="SignalP"/>
    </source>
</evidence>
<organism evidence="4 5">
    <name type="scientific">Pseudodesulfovibrio sediminis</name>
    <dbReference type="NCBI Taxonomy" id="2810563"/>
    <lineage>
        <taxon>Bacteria</taxon>
        <taxon>Pseudomonadati</taxon>
        <taxon>Thermodesulfobacteriota</taxon>
        <taxon>Desulfovibrionia</taxon>
        <taxon>Desulfovibrionales</taxon>
        <taxon>Desulfovibrionaceae</taxon>
    </lineage>
</organism>
<dbReference type="SMART" id="SM00062">
    <property type="entry name" value="PBPb"/>
    <property type="match status" value="1"/>
</dbReference>
<keyword evidence="1 2" id="KW-0732">Signal</keyword>
<dbReference type="SUPFAM" id="SSF53850">
    <property type="entry name" value="Periplasmic binding protein-like II"/>
    <property type="match status" value="1"/>
</dbReference>
<reference evidence="4" key="1">
    <citation type="journal article" date="2022" name="Arch. Microbiol.">
        <title>Pseudodesulfovibrio sediminis sp. nov., a mesophilic and neutrophilic sulfate-reducing bacterium isolated from sediment of a brackish lake.</title>
        <authorList>
            <person name="Takahashi A."/>
            <person name="Kojima H."/>
            <person name="Watanabe M."/>
            <person name="Fukui M."/>
        </authorList>
    </citation>
    <scope>NUCLEOTIDE SEQUENCE</scope>
    <source>
        <strain evidence="4">SF6</strain>
    </source>
</reference>
<evidence type="ECO:0000313" key="5">
    <source>
        <dbReference type="Proteomes" id="UP001053296"/>
    </source>
</evidence>
<gene>
    <name evidence="4" type="ORF">PSDVSF_25400</name>
</gene>
<feature type="domain" description="Solute-binding protein family 3/N-terminal" evidence="3">
    <location>
        <begin position="46"/>
        <end position="260"/>
    </location>
</feature>
<sequence>MSFVRQQNLATAVLCIVLSAFCCLMPAPGHAMDKDTYIFMDEPIPPYIFSEEDGICKRGITKEIFDELFGRLGIRYEIRLVPWARALYCAKHGECDGIPLLMKNTERAAFLTYSDPVVENSDLIYYRPDRLGNFRWNTLDDLKDLSIGLVRGYTYSERLLKTIRHHNIPVRYAKDSELNFSMLHAGRVDIIVEDETVAGPLLDRHPRWSKDIRPTQRAVSSYYWHIGLSRKSPLVQHLDDINRALEAMRTDGSLETILNKQ</sequence>
<dbReference type="PANTHER" id="PTHR35936:SF25">
    <property type="entry name" value="ABC TRANSPORTER SUBSTRATE-BINDING PROTEIN"/>
    <property type="match status" value="1"/>
</dbReference>
<evidence type="ECO:0000256" key="1">
    <source>
        <dbReference type="ARBA" id="ARBA00022729"/>
    </source>
</evidence>
<evidence type="ECO:0000259" key="3">
    <source>
        <dbReference type="SMART" id="SM00062"/>
    </source>
</evidence>
<dbReference type="Gene3D" id="3.40.190.10">
    <property type="entry name" value="Periplasmic binding protein-like II"/>
    <property type="match status" value="2"/>
</dbReference>
<proteinExistence type="predicted"/>
<name>A0ABN6EUZ2_9BACT</name>
<feature type="signal peptide" evidence="2">
    <location>
        <begin position="1"/>
        <end position="31"/>
    </location>
</feature>
<dbReference type="InterPro" id="IPR001638">
    <property type="entry name" value="Solute-binding_3/MltF_N"/>
</dbReference>
<dbReference type="Pfam" id="PF00497">
    <property type="entry name" value="SBP_bac_3"/>
    <property type="match status" value="1"/>
</dbReference>
<feature type="chain" id="PRO_5046924451" evidence="2">
    <location>
        <begin position="32"/>
        <end position="261"/>
    </location>
</feature>
<dbReference type="EMBL" id="AP024485">
    <property type="protein sequence ID" value="BCS89298.1"/>
    <property type="molecule type" value="Genomic_DNA"/>
</dbReference>
<dbReference type="PANTHER" id="PTHR35936">
    <property type="entry name" value="MEMBRANE-BOUND LYTIC MUREIN TRANSGLYCOSYLASE F"/>
    <property type="match status" value="1"/>
</dbReference>
<dbReference type="Proteomes" id="UP001053296">
    <property type="component" value="Chromosome"/>
</dbReference>
<keyword evidence="5" id="KW-1185">Reference proteome</keyword>